<keyword evidence="4" id="KW-1185">Reference proteome</keyword>
<gene>
    <name evidence="2" type="ORF">PHYPA_019897</name>
</gene>
<name>A0A2K1JDM3_PHYPA</name>
<dbReference type="AlphaFoldDB" id="A0A2K1JDM3"/>
<evidence type="ECO:0000313" key="4">
    <source>
        <dbReference type="Proteomes" id="UP000006727"/>
    </source>
</evidence>
<sequence length="106" mass="11611">MVFRLSTQLLAHGVACQRTCINLNAAAQRAPPKNNPSSSTVAALDSDTAFDATPPCRSSSQVSDREQPPTAADCTREARCATQYHDVFDHESHAHGRFCRRRDTIP</sequence>
<dbReference type="Gramene" id="Pp3c15_18290V3.1">
    <property type="protein sequence ID" value="PAC:32928969.CDS.1"/>
    <property type="gene ID" value="Pp3c15_18290"/>
</dbReference>
<reference evidence="2 4" key="2">
    <citation type="journal article" date="2018" name="Plant J.">
        <title>The Physcomitrella patens chromosome-scale assembly reveals moss genome structure and evolution.</title>
        <authorList>
            <person name="Lang D."/>
            <person name="Ullrich K.K."/>
            <person name="Murat F."/>
            <person name="Fuchs J."/>
            <person name="Jenkins J."/>
            <person name="Haas F.B."/>
            <person name="Piednoel M."/>
            <person name="Gundlach H."/>
            <person name="Van Bel M."/>
            <person name="Meyberg R."/>
            <person name="Vives C."/>
            <person name="Morata J."/>
            <person name="Symeonidi A."/>
            <person name="Hiss M."/>
            <person name="Muchero W."/>
            <person name="Kamisugi Y."/>
            <person name="Saleh O."/>
            <person name="Blanc G."/>
            <person name="Decker E.L."/>
            <person name="van Gessel N."/>
            <person name="Grimwood J."/>
            <person name="Hayes R.D."/>
            <person name="Graham S.W."/>
            <person name="Gunter L.E."/>
            <person name="McDaniel S.F."/>
            <person name="Hoernstein S.N.W."/>
            <person name="Larsson A."/>
            <person name="Li F.W."/>
            <person name="Perroud P.F."/>
            <person name="Phillips J."/>
            <person name="Ranjan P."/>
            <person name="Rokshar D.S."/>
            <person name="Rothfels C.J."/>
            <person name="Schneider L."/>
            <person name="Shu S."/>
            <person name="Stevenson D.W."/>
            <person name="Thummler F."/>
            <person name="Tillich M."/>
            <person name="Villarreal Aguilar J.C."/>
            <person name="Widiez T."/>
            <person name="Wong G.K."/>
            <person name="Wymore A."/>
            <person name="Zhang Y."/>
            <person name="Zimmer A.D."/>
            <person name="Quatrano R.S."/>
            <person name="Mayer K.F.X."/>
            <person name="Goodstein D."/>
            <person name="Casacuberta J.M."/>
            <person name="Vandepoele K."/>
            <person name="Reski R."/>
            <person name="Cuming A.C."/>
            <person name="Tuskan G.A."/>
            <person name="Maumus F."/>
            <person name="Salse J."/>
            <person name="Schmutz J."/>
            <person name="Rensing S.A."/>
        </authorList>
    </citation>
    <scope>NUCLEOTIDE SEQUENCE [LARGE SCALE GENOMIC DNA]</scope>
    <source>
        <strain evidence="3 4">cv. Gransden 2004</strain>
    </source>
</reference>
<dbReference type="Proteomes" id="UP000006727">
    <property type="component" value="Chromosome 15"/>
</dbReference>
<accession>A0A2K1JDM3</accession>
<feature type="region of interest" description="Disordered" evidence="1">
    <location>
        <begin position="28"/>
        <end position="74"/>
    </location>
</feature>
<dbReference type="EnsemblPlants" id="Pp3c15_18290V3.1">
    <property type="protein sequence ID" value="PAC:32928969.CDS.1"/>
    <property type="gene ID" value="Pp3c15_18290"/>
</dbReference>
<protein>
    <submittedName>
        <fullName evidence="2 3">Uncharacterized protein</fullName>
    </submittedName>
</protein>
<reference evidence="2 4" key="1">
    <citation type="journal article" date="2008" name="Science">
        <title>The Physcomitrella genome reveals evolutionary insights into the conquest of land by plants.</title>
        <authorList>
            <person name="Rensing S."/>
            <person name="Lang D."/>
            <person name="Zimmer A."/>
            <person name="Terry A."/>
            <person name="Salamov A."/>
            <person name="Shapiro H."/>
            <person name="Nishiyama T."/>
            <person name="Perroud P.-F."/>
            <person name="Lindquist E."/>
            <person name="Kamisugi Y."/>
            <person name="Tanahashi T."/>
            <person name="Sakakibara K."/>
            <person name="Fujita T."/>
            <person name="Oishi K."/>
            <person name="Shin-I T."/>
            <person name="Kuroki Y."/>
            <person name="Toyoda A."/>
            <person name="Suzuki Y."/>
            <person name="Hashimoto A."/>
            <person name="Yamaguchi K."/>
            <person name="Sugano A."/>
            <person name="Kohara Y."/>
            <person name="Fujiyama A."/>
            <person name="Anterola A."/>
            <person name="Aoki S."/>
            <person name="Ashton N."/>
            <person name="Barbazuk W.B."/>
            <person name="Barker E."/>
            <person name="Bennetzen J."/>
            <person name="Bezanilla M."/>
            <person name="Blankenship R."/>
            <person name="Cho S.H."/>
            <person name="Dutcher S."/>
            <person name="Estelle M."/>
            <person name="Fawcett J.A."/>
            <person name="Gundlach H."/>
            <person name="Hanada K."/>
            <person name="Heyl A."/>
            <person name="Hicks K.A."/>
            <person name="Hugh J."/>
            <person name="Lohr M."/>
            <person name="Mayer K."/>
            <person name="Melkozernov A."/>
            <person name="Murata T."/>
            <person name="Nelson D."/>
            <person name="Pils B."/>
            <person name="Prigge M."/>
            <person name="Reiss B."/>
            <person name="Renner T."/>
            <person name="Rombauts S."/>
            <person name="Rushton P."/>
            <person name="Sanderfoot A."/>
            <person name="Schween G."/>
            <person name="Shiu S.-H."/>
            <person name="Stueber K."/>
            <person name="Theodoulou F.L."/>
            <person name="Tu H."/>
            <person name="Van de Peer Y."/>
            <person name="Verrier P.J."/>
            <person name="Waters E."/>
            <person name="Wood A."/>
            <person name="Yang L."/>
            <person name="Cove D."/>
            <person name="Cuming A."/>
            <person name="Hasebe M."/>
            <person name="Lucas S."/>
            <person name="Mishler D.B."/>
            <person name="Reski R."/>
            <person name="Grigoriev I."/>
            <person name="Quatrano R.S."/>
            <person name="Boore J.L."/>
        </authorList>
    </citation>
    <scope>NUCLEOTIDE SEQUENCE [LARGE SCALE GENOMIC DNA]</scope>
    <source>
        <strain evidence="3 4">cv. Gransden 2004</strain>
    </source>
</reference>
<dbReference type="EMBL" id="ABEU02000015">
    <property type="protein sequence ID" value="PNR39618.1"/>
    <property type="molecule type" value="Genomic_DNA"/>
</dbReference>
<proteinExistence type="predicted"/>
<evidence type="ECO:0000313" key="3">
    <source>
        <dbReference type="EnsemblPlants" id="PAC:32928969.CDS.1"/>
    </source>
</evidence>
<organism evidence="2">
    <name type="scientific">Physcomitrium patens</name>
    <name type="common">Spreading-leaved earth moss</name>
    <name type="synonym">Physcomitrella patens</name>
    <dbReference type="NCBI Taxonomy" id="3218"/>
    <lineage>
        <taxon>Eukaryota</taxon>
        <taxon>Viridiplantae</taxon>
        <taxon>Streptophyta</taxon>
        <taxon>Embryophyta</taxon>
        <taxon>Bryophyta</taxon>
        <taxon>Bryophytina</taxon>
        <taxon>Bryopsida</taxon>
        <taxon>Funariidae</taxon>
        <taxon>Funariales</taxon>
        <taxon>Funariaceae</taxon>
        <taxon>Physcomitrium</taxon>
    </lineage>
</organism>
<reference evidence="3" key="3">
    <citation type="submission" date="2020-12" db="UniProtKB">
        <authorList>
            <consortium name="EnsemblPlants"/>
        </authorList>
    </citation>
    <scope>IDENTIFICATION</scope>
</reference>
<evidence type="ECO:0000313" key="2">
    <source>
        <dbReference type="EMBL" id="PNR39618.1"/>
    </source>
</evidence>
<evidence type="ECO:0000256" key="1">
    <source>
        <dbReference type="SAM" id="MobiDB-lite"/>
    </source>
</evidence>
<dbReference type="InParanoid" id="A0A2K1JDM3"/>